<evidence type="ECO:0000313" key="9">
    <source>
        <dbReference type="EMBL" id="GJT86256.1"/>
    </source>
</evidence>
<dbReference type="Proteomes" id="UP001151760">
    <property type="component" value="Unassembled WGS sequence"/>
</dbReference>
<reference evidence="9" key="1">
    <citation type="journal article" date="2022" name="Int. J. Mol. Sci.">
        <title>Draft Genome of Tanacetum Coccineum: Genomic Comparison of Closely Related Tanacetum-Family Plants.</title>
        <authorList>
            <person name="Yamashiro T."/>
            <person name="Shiraishi A."/>
            <person name="Nakayama K."/>
            <person name="Satake H."/>
        </authorList>
    </citation>
    <scope>NUCLEOTIDE SEQUENCE</scope>
</reference>
<keyword evidence="7" id="KW-0472">Membrane</keyword>
<feature type="transmembrane region" description="Helical" evidence="7">
    <location>
        <begin position="556"/>
        <end position="574"/>
    </location>
</feature>
<evidence type="ECO:0000256" key="5">
    <source>
        <dbReference type="ARBA" id="ARBA00022801"/>
    </source>
</evidence>
<evidence type="ECO:0000256" key="4">
    <source>
        <dbReference type="ARBA" id="ARBA00022759"/>
    </source>
</evidence>
<proteinExistence type="predicted"/>
<reference evidence="9" key="2">
    <citation type="submission" date="2022-01" db="EMBL/GenBank/DDBJ databases">
        <authorList>
            <person name="Yamashiro T."/>
            <person name="Shiraishi A."/>
            <person name="Satake H."/>
            <person name="Nakayama K."/>
        </authorList>
    </citation>
    <scope>NUCLEOTIDE SEQUENCE</scope>
</reference>
<evidence type="ECO:0000256" key="7">
    <source>
        <dbReference type="SAM" id="Phobius"/>
    </source>
</evidence>
<dbReference type="InterPro" id="IPR036397">
    <property type="entry name" value="RNaseH_sf"/>
</dbReference>
<evidence type="ECO:0000256" key="6">
    <source>
        <dbReference type="ARBA" id="ARBA00022918"/>
    </source>
</evidence>
<dbReference type="PROSITE" id="PS50994">
    <property type="entry name" value="INTEGRASE"/>
    <property type="match status" value="1"/>
</dbReference>
<dbReference type="InterPro" id="IPR041373">
    <property type="entry name" value="RT_RNaseH"/>
</dbReference>
<evidence type="ECO:0000259" key="8">
    <source>
        <dbReference type="PROSITE" id="PS50994"/>
    </source>
</evidence>
<evidence type="ECO:0000313" key="10">
    <source>
        <dbReference type="Proteomes" id="UP001151760"/>
    </source>
</evidence>
<keyword evidence="3" id="KW-0540">Nuclease</keyword>
<dbReference type="PANTHER" id="PTHR37984">
    <property type="entry name" value="PROTEIN CBG26694"/>
    <property type="match status" value="1"/>
</dbReference>
<dbReference type="Pfam" id="PF17917">
    <property type="entry name" value="RT_RNaseH"/>
    <property type="match status" value="1"/>
</dbReference>
<keyword evidence="5" id="KW-0378">Hydrolase</keyword>
<protein>
    <submittedName>
        <fullName evidence="9">MAK10-like protein</fullName>
    </submittedName>
</protein>
<accession>A0ABQ5HEF2</accession>
<keyword evidence="1" id="KW-0808">Transferase</keyword>
<keyword evidence="7" id="KW-0812">Transmembrane</keyword>
<dbReference type="EMBL" id="BQNB010019530">
    <property type="protein sequence ID" value="GJT86256.1"/>
    <property type="molecule type" value="Genomic_DNA"/>
</dbReference>
<dbReference type="InterPro" id="IPR005162">
    <property type="entry name" value="Retrotrans_gag_dom"/>
</dbReference>
<gene>
    <name evidence="9" type="ORF">Tco_1067973</name>
</gene>
<comment type="caution">
    <text evidence="9">The sequence shown here is derived from an EMBL/GenBank/DDBJ whole genome shotgun (WGS) entry which is preliminary data.</text>
</comment>
<feature type="domain" description="Integrase catalytic" evidence="8">
    <location>
        <begin position="370"/>
        <end position="449"/>
    </location>
</feature>
<evidence type="ECO:0000256" key="3">
    <source>
        <dbReference type="ARBA" id="ARBA00022722"/>
    </source>
</evidence>
<dbReference type="Gene3D" id="3.10.20.370">
    <property type="match status" value="1"/>
</dbReference>
<dbReference type="InterPro" id="IPR050951">
    <property type="entry name" value="Retrovirus_Pol_polyprotein"/>
</dbReference>
<evidence type="ECO:0000256" key="2">
    <source>
        <dbReference type="ARBA" id="ARBA00022695"/>
    </source>
</evidence>
<sequence length="591" mass="67876">MGDEKPICTLGNYSKPSHEGYRNTIELPTSVRGSKQHLKDFLKLVDSLDLDGENRERTRLHLFQFSLRDQDSNYLERLPVGSITTWEDLTTRFLAQFFPPGRTAKLRNDILIFQQRHRESLSKAWTRFKDLLQKSLIMARPLAPKDLALYDNESWNNPRDFDKPVKAITLPQDVPSTSDRHLIELENQVQRLMEAHLALTQPTQVNKITTSCEICSGPHDTQYCMEDPEQAFVKYASSRTNEAGAVLGKRIDKHFKPIDYASKTMNEDQENYTTTEKELLAVVFAFDKFRQYLVLSKTIIRDKKGAKNLTADHLSRLENPNLGKLTKAEIKDLFPEERLMAISNKNNEQCGPSGGHHGIATTARKVFEARFYWPYIFRDARNLVQGIDFMGPFSSSNGNKYILVAIDYISKWVEAQAFPINDARNVVNFLKRLFARFGIPKALISDRDKRAGRKHKPGNKTKLKSRWYGPFSVCKDMKNGAIELYDEDGNEFIVNKQRVKPYQKIILDTNRDDDITLDDEGEVMKFHIKNEEEIFTDAGDGVSIIPDGVTPPAIKTYDYIITVILSLLLSLYLMRRRLEVLRKFHLTTLGG</sequence>
<dbReference type="Pfam" id="PF03732">
    <property type="entry name" value="Retrotrans_gag"/>
    <property type="match status" value="1"/>
</dbReference>
<keyword evidence="2" id="KW-0548">Nucleotidyltransferase</keyword>
<keyword evidence="6" id="KW-0695">RNA-directed DNA polymerase</keyword>
<name>A0ABQ5HEF2_9ASTR</name>
<keyword evidence="7" id="KW-1133">Transmembrane helix</keyword>
<keyword evidence="10" id="KW-1185">Reference proteome</keyword>
<dbReference type="SUPFAM" id="SSF53098">
    <property type="entry name" value="Ribonuclease H-like"/>
    <property type="match status" value="1"/>
</dbReference>
<keyword evidence="4" id="KW-0255">Endonuclease</keyword>
<dbReference type="PANTHER" id="PTHR37984:SF5">
    <property type="entry name" value="PROTEIN NYNRIN-LIKE"/>
    <property type="match status" value="1"/>
</dbReference>
<dbReference type="Gene3D" id="3.30.420.10">
    <property type="entry name" value="Ribonuclease H-like superfamily/Ribonuclease H"/>
    <property type="match status" value="1"/>
</dbReference>
<dbReference type="InterPro" id="IPR001584">
    <property type="entry name" value="Integrase_cat-core"/>
</dbReference>
<dbReference type="InterPro" id="IPR012337">
    <property type="entry name" value="RNaseH-like_sf"/>
</dbReference>
<organism evidence="9 10">
    <name type="scientific">Tanacetum coccineum</name>
    <dbReference type="NCBI Taxonomy" id="301880"/>
    <lineage>
        <taxon>Eukaryota</taxon>
        <taxon>Viridiplantae</taxon>
        <taxon>Streptophyta</taxon>
        <taxon>Embryophyta</taxon>
        <taxon>Tracheophyta</taxon>
        <taxon>Spermatophyta</taxon>
        <taxon>Magnoliopsida</taxon>
        <taxon>eudicotyledons</taxon>
        <taxon>Gunneridae</taxon>
        <taxon>Pentapetalae</taxon>
        <taxon>asterids</taxon>
        <taxon>campanulids</taxon>
        <taxon>Asterales</taxon>
        <taxon>Asteraceae</taxon>
        <taxon>Asteroideae</taxon>
        <taxon>Anthemideae</taxon>
        <taxon>Anthemidinae</taxon>
        <taxon>Tanacetum</taxon>
    </lineage>
</organism>
<evidence type="ECO:0000256" key="1">
    <source>
        <dbReference type="ARBA" id="ARBA00022679"/>
    </source>
</evidence>
<dbReference type="SUPFAM" id="SSF56672">
    <property type="entry name" value="DNA/RNA polymerases"/>
    <property type="match status" value="1"/>
</dbReference>
<dbReference type="InterPro" id="IPR043502">
    <property type="entry name" value="DNA/RNA_pol_sf"/>
</dbReference>